<keyword evidence="1" id="KW-0812">Transmembrane</keyword>
<evidence type="ECO:0000313" key="3">
    <source>
        <dbReference type="Proteomes" id="UP001236620"/>
    </source>
</evidence>
<evidence type="ECO:0008006" key="4">
    <source>
        <dbReference type="Google" id="ProtNLM"/>
    </source>
</evidence>
<accession>A0ABU0NEU6</accession>
<feature type="transmembrane region" description="Helical" evidence="1">
    <location>
        <begin position="162"/>
        <end position="185"/>
    </location>
</feature>
<evidence type="ECO:0000313" key="2">
    <source>
        <dbReference type="EMBL" id="MDQ0567965.1"/>
    </source>
</evidence>
<gene>
    <name evidence="2" type="ORF">J2Z63_000612</name>
</gene>
<name>A0ABU0NEU6_9MOLU</name>
<keyword evidence="3" id="KW-1185">Reference proteome</keyword>
<feature type="transmembrane region" description="Helical" evidence="1">
    <location>
        <begin position="130"/>
        <end position="150"/>
    </location>
</feature>
<keyword evidence="1" id="KW-1133">Transmembrane helix</keyword>
<dbReference type="Proteomes" id="UP001236620">
    <property type="component" value="Unassembled WGS sequence"/>
</dbReference>
<dbReference type="PROSITE" id="PS51257">
    <property type="entry name" value="PROKAR_LIPOPROTEIN"/>
    <property type="match status" value="1"/>
</dbReference>
<keyword evidence="1" id="KW-0472">Membrane</keyword>
<feature type="transmembrane region" description="Helical" evidence="1">
    <location>
        <begin position="205"/>
        <end position="231"/>
    </location>
</feature>
<feature type="transmembrane region" description="Helical" evidence="1">
    <location>
        <begin position="21"/>
        <end position="41"/>
    </location>
</feature>
<dbReference type="EMBL" id="JAUSWP010000005">
    <property type="protein sequence ID" value="MDQ0567965.1"/>
    <property type="molecule type" value="Genomic_DNA"/>
</dbReference>
<sequence>MKKVDNKNWLKTFKRTFKSEMIVSVVMLFLIASCLFMFFVLKSFGVTTNKPEAADFIFTRDTTYLSEWYATFVMVFSAMKIIKMLQTKKLLIFKYTEYTFTAWTIFIFLFYVVGIIIGQTQIDDTSFDTYYRASAIHVIVPLIWLVYFFVFPICDQKTKKQVWLGSLQNVVILSAYLIWIGIRLIPNVGDQFVVYPYSFLSAEKIGVALYVLGNIAFIALISFLYVGVYYLNILIYNKSNKLTNKNNIKNESIIKINKESN</sequence>
<comment type="caution">
    <text evidence="2">The sequence shown here is derived from an EMBL/GenBank/DDBJ whole genome shotgun (WGS) entry which is preliminary data.</text>
</comment>
<feature type="transmembrane region" description="Helical" evidence="1">
    <location>
        <begin position="98"/>
        <end position="118"/>
    </location>
</feature>
<organism evidence="2 3">
    <name type="scientific">Mycoplasma yeatsii</name>
    <dbReference type="NCBI Taxonomy" id="51365"/>
    <lineage>
        <taxon>Bacteria</taxon>
        <taxon>Bacillati</taxon>
        <taxon>Mycoplasmatota</taxon>
        <taxon>Mollicutes</taxon>
        <taxon>Mycoplasmataceae</taxon>
        <taxon>Mycoplasma</taxon>
    </lineage>
</organism>
<protein>
    <recommendedName>
        <fullName evidence="4">Transmembrane protein</fullName>
    </recommendedName>
</protein>
<proteinExistence type="predicted"/>
<dbReference type="RefSeq" id="WP_307445152.1">
    <property type="nucleotide sequence ID" value="NZ_JAUSWP010000005.1"/>
</dbReference>
<evidence type="ECO:0000256" key="1">
    <source>
        <dbReference type="SAM" id="Phobius"/>
    </source>
</evidence>
<reference evidence="2" key="1">
    <citation type="submission" date="2023-07" db="EMBL/GenBank/DDBJ databases">
        <title>Genomic Encyclopedia of Type Strains, Phase IV (KMG-IV): sequencing the most valuable type-strain genomes for metagenomic binning, comparative biology and taxonomic classification.</title>
        <authorList>
            <person name="Goeker M."/>
        </authorList>
    </citation>
    <scope>NUCLEOTIDE SEQUENCE [LARGE SCALE GENOMIC DNA]</scope>
    <source>
        <strain evidence="2">DSM 22019</strain>
    </source>
</reference>